<dbReference type="Proteomes" id="UP000184476">
    <property type="component" value="Unassembled WGS sequence"/>
</dbReference>
<sequence>MNKKETPSIQFPYQIVVPLLLGCYIFRKYLWEAKWSFKTWKNFYDIWSSKSINLTVMGVMLSLIVVVFLLFYYRLRAKSDVKFLRIIPSNKVSTTAKIAEEFVADLYERYRTKWMRIKRGREWFGLLTYVNRYNEIEIYFSYPEDKQTSVIRVLQEYFPACALEEIAKEELPLPKNQNMSGGHFFMNQIGKQAGLPLQSIQESKLGSIYRHMDPYTWIWVRFSPNQSSKRLEKRAAKGLENLGFTKEELKGLVFSEIEYPEKRVMDLKPEEKARYRSLFQQHTGREKSFQVAVCVWSQSSARDRVVQDVKGSIKRVLEWDNYVELRKRRWLSHWMNPLCTYQSIPWWRQGMTWSHKELGNLLHVPDGKDPIYNLPEEDEERPYIATHGVPGHELNEGMLVGRLDQGSEREIRIPYRQWTYMGFGSGETGSGKTALFLNMMYSHLEEEWYRNPSAPGFTFVDPKGDAGLKLLAKINSDFKRLEQEGIDITSLKERIHYFDLASTKYILGLNLLHKHEGIDKESIVNQAMDLLKNAYQDDSMLLDKFGQMALHALLADHKTHSILGMEQILKKDSSFRDQVLPYLAGSIYEADWAENKKAIDQGKVTQPIVNRMQKIRLNARMRRLFGQADLGLHPAKWMDRGDICIFNVSGLGKEERRMAVGFIITQYHVQAQQRKRKNKIHLHMEDEYHLVQIPIVKNIYAIDRYTGHCFLPMTQYVDQLEPDILDAFDGNASTLIACNQGNKSARAMAEISGDHIDPYEIQNLPSLTAVVSTKNSKGERITFRIKSKPPYLYHESGKPTYFGTDQARQDREEEEAFQVAQRFGEELMKRDCTPVKEVDQWIQQYLSK</sequence>
<dbReference type="PROSITE" id="PS51257">
    <property type="entry name" value="PROKAR_LIPOPROTEIN"/>
    <property type="match status" value="1"/>
</dbReference>
<dbReference type="AlphaFoldDB" id="A0A1M5AX70"/>
<name>A0A1M5AX70_9BACL</name>
<dbReference type="SUPFAM" id="SSF52540">
    <property type="entry name" value="P-loop containing nucleoside triphosphate hydrolases"/>
    <property type="match status" value="1"/>
</dbReference>
<dbReference type="OrthoDB" id="2985392at2"/>
<protein>
    <submittedName>
        <fullName evidence="2">Uncharacterized protein</fullName>
    </submittedName>
</protein>
<keyword evidence="3" id="KW-1185">Reference proteome</keyword>
<dbReference type="STRING" id="112248.SAMN05444392_11655"/>
<feature type="transmembrane region" description="Helical" evidence="1">
    <location>
        <begin position="51"/>
        <end position="73"/>
    </location>
</feature>
<dbReference type="Gene3D" id="3.40.50.300">
    <property type="entry name" value="P-loop containing nucleotide triphosphate hydrolases"/>
    <property type="match status" value="1"/>
</dbReference>
<dbReference type="EMBL" id="FQVL01000016">
    <property type="protein sequence ID" value="SHF34848.1"/>
    <property type="molecule type" value="Genomic_DNA"/>
</dbReference>
<accession>A0A1M5AX70</accession>
<feature type="transmembrane region" description="Helical" evidence="1">
    <location>
        <begin position="12"/>
        <end position="30"/>
    </location>
</feature>
<proteinExistence type="predicted"/>
<evidence type="ECO:0000313" key="2">
    <source>
        <dbReference type="EMBL" id="SHF34848.1"/>
    </source>
</evidence>
<gene>
    <name evidence="2" type="ORF">SAMN05444392_11655</name>
</gene>
<evidence type="ECO:0000313" key="3">
    <source>
        <dbReference type="Proteomes" id="UP000184476"/>
    </source>
</evidence>
<keyword evidence="1" id="KW-0812">Transmembrane</keyword>
<keyword evidence="1" id="KW-0472">Membrane</keyword>
<keyword evidence="1" id="KW-1133">Transmembrane helix</keyword>
<evidence type="ECO:0000256" key="1">
    <source>
        <dbReference type="SAM" id="Phobius"/>
    </source>
</evidence>
<reference evidence="2 3" key="1">
    <citation type="submission" date="2016-11" db="EMBL/GenBank/DDBJ databases">
        <authorList>
            <person name="Jaros S."/>
            <person name="Januszkiewicz K."/>
            <person name="Wedrychowicz H."/>
        </authorList>
    </citation>
    <scope>NUCLEOTIDE SEQUENCE [LARGE SCALE GENOMIC DNA]</scope>
    <source>
        <strain evidence="2 3">DSM 44666</strain>
    </source>
</reference>
<organism evidence="2 3">
    <name type="scientific">Seinonella peptonophila</name>
    <dbReference type="NCBI Taxonomy" id="112248"/>
    <lineage>
        <taxon>Bacteria</taxon>
        <taxon>Bacillati</taxon>
        <taxon>Bacillota</taxon>
        <taxon>Bacilli</taxon>
        <taxon>Bacillales</taxon>
        <taxon>Thermoactinomycetaceae</taxon>
        <taxon>Seinonella</taxon>
    </lineage>
</organism>
<dbReference type="RefSeq" id="WP_073157722.1">
    <property type="nucleotide sequence ID" value="NZ_FQVL01000016.1"/>
</dbReference>
<dbReference type="InterPro" id="IPR027417">
    <property type="entry name" value="P-loop_NTPase"/>
</dbReference>